<protein>
    <recommendedName>
        <fullName evidence="3">Phage tail protein</fullName>
    </recommendedName>
</protein>
<evidence type="ECO:0008006" key="3">
    <source>
        <dbReference type="Google" id="ProtNLM"/>
    </source>
</evidence>
<evidence type="ECO:0000313" key="1">
    <source>
        <dbReference type="EMBL" id="GGE64425.1"/>
    </source>
</evidence>
<sequence>MTKVIEQFDAVTIENASIQFLEGGKPQPGTSFGCVGKLEGETELKEIIKKCAGIEVKKISRPQKMIMTITGHVPVAVVRNIFGLKADGLKPGVYAYGSKSKGTPFIFTADIVDEFEDLKKMIAFSNCTSTSGLKLTIENGGDEVAEIELEFTAMSDNSGEFYYEAITAEVADPEVVAKWHTQFTPELVKGSVVAP</sequence>
<organism evidence="1 2">
    <name type="scientific">Priestia taiwanensis</name>
    <dbReference type="NCBI Taxonomy" id="1347902"/>
    <lineage>
        <taxon>Bacteria</taxon>
        <taxon>Bacillati</taxon>
        <taxon>Bacillota</taxon>
        <taxon>Bacilli</taxon>
        <taxon>Bacillales</taxon>
        <taxon>Bacillaceae</taxon>
        <taxon>Priestia</taxon>
    </lineage>
</organism>
<dbReference type="AlphaFoldDB" id="A0A917APR7"/>
<keyword evidence="2" id="KW-1185">Reference proteome</keyword>
<reference evidence="1" key="2">
    <citation type="submission" date="2020-09" db="EMBL/GenBank/DDBJ databases">
        <authorList>
            <person name="Sun Q."/>
            <person name="Zhou Y."/>
        </authorList>
    </citation>
    <scope>NUCLEOTIDE SEQUENCE</scope>
    <source>
        <strain evidence="1">CGMCC 1.12698</strain>
    </source>
</reference>
<name>A0A917APR7_9BACI</name>
<proteinExistence type="predicted"/>
<gene>
    <name evidence="1" type="ORF">GCM10007140_13300</name>
</gene>
<dbReference type="RefSeq" id="WP_188387601.1">
    <property type="nucleotide sequence ID" value="NZ_BMFK01000001.1"/>
</dbReference>
<comment type="caution">
    <text evidence="1">The sequence shown here is derived from an EMBL/GenBank/DDBJ whole genome shotgun (WGS) entry which is preliminary data.</text>
</comment>
<accession>A0A917APR7</accession>
<evidence type="ECO:0000313" key="2">
    <source>
        <dbReference type="Proteomes" id="UP000605259"/>
    </source>
</evidence>
<dbReference type="EMBL" id="BMFK01000001">
    <property type="protein sequence ID" value="GGE64425.1"/>
    <property type="molecule type" value="Genomic_DNA"/>
</dbReference>
<reference evidence="1" key="1">
    <citation type="journal article" date="2014" name="Int. J. Syst. Evol. Microbiol.">
        <title>Complete genome sequence of Corynebacterium casei LMG S-19264T (=DSM 44701T), isolated from a smear-ripened cheese.</title>
        <authorList>
            <consortium name="US DOE Joint Genome Institute (JGI-PGF)"/>
            <person name="Walter F."/>
            <person name="Albersmeier A."/>
            <person name="Kalinowski J."/>
            <person name="Ruckert C."/>
        </authorList>
    </citation>
    <scope>NUCLEOTIDE SEQUENCE</scope>
    <source>
        <strain evidence="1">CGMCC 1.12698</strain>
    </source>
</reference>
<dbReference type="Proteomes" id="UP000605259">
    <property type="component" value="Unassembled WGS sequence"/>
</dbReference>